<name>A0A2M9G7B9_9PROT</name>
<dbReference type="Proteomes" id="UP000229498">
    <property type="component" value="Unassembled WGS sequence"/>
</dbReference>
<dbReference type="AlphaFoldDB" id="A0A2M9G7B9"/>
<reference evidence="2 3" key="1">
    <citation type="submission" date="2017-11" db="EMBL/GenBank/DDBJ databases">
        <title>Draft genome sequence of Rhizobiales bacterium SY3-13.</title>
        <authorList>
            <person name="Sun C."/>
        </authorList>
    </citation>
    <scope>NUCLEOTIDE SEQUENCE [LARGE SCALE GENOMIC DNA]</scope>
    <source>
        <strain evidence="2 3">SY3-13</strain>
    </source>
</reference>
<dbReference type="OrthoDB" id="7678469at2"/>
<feature type="chain" id="PRO_5014760704" evidence="1">
    <location>
        <begin position="21"/>
        <end position="156"/>
    </location>
</feature>
<keyword evidence="3" id="KW-1185">Reference proteome</keyword>
<protein>
    <submittedName>
        <fullName evidence="2">Molybdopterin-guanine dinucleotide biosynthesis protein A</fullName>
    </submittedName>
</protein>
<sequence>MIQRLLAIAILLAVPAAVSADDRHEGYYYPGPVTEEVYGSRAEMMPDADRGVRLSFITGFTQEQFGRAYTPPYALFAKGADSEKLLLVATGPGGFRTIHQARAVLAQLTAISRGTPLFRDLKVEEIFTFLDLVKMMGFTQVTVSDGSNFAHRIVIE</sequence>
<evidence type="ECO:0000256" key="1">
    <source>
        <dbReference type="SAM" id="SignalP"/>
    </source>
</evidence>
<feature type="signal peptide" evidence="1">
    <location>
        <begin position="1"/>
        <end position="20"/>
    </location>
</feature>
<keyword evidence="1" id="KW-0732">Signal</keyword>
<organism evidence="2 3">
    <name type="scientific">Minwuia thermotolerans</name>
    <dbReference type="NCBI Taxonomy" id="2056226"/>
    <lineage>
        <taxon>Bacteria</taxon>
        <taxon>Pseudomonadati</taxon>
        <taxon>Pseudomonadota</taxon>
        <taxon>Alphaproteobacteria</taxon>
        <taxon>Minwuiales</taxon>
        <taxon>Minwuiaceae</taxon>
        <taxon>Minwuia</taxon>
    </lineage>
</organism>
<comment type="caution">
    <text evidence="2">The sequence shown here is derived from an EMBL/GenBank/DDBJ whole genome shotgun (WGS) entry which is preliminary data.</text>
</comment>
<evidence type="ECO:0000313" key="3">
    <source>
        <dbReference type="Proteomes" id="UP000229498"/>
    </source>
</evidence>
<gene>
    <name evidence="2" type="ORF">CVT23_00675</name>
</gene>
<dbReference type="EMBL" id="PHIG01000004">
    <property type="protein sequence ID" value="PJK31604.1"/>
    <property type="molecule type" value="Genomic_DNA"/>
</dbReference>
<evidence type="ECO:0000313" key="2">
    <source>
        <dbReference type="EMBL" id="PJK31604.1"/>
    </source>
</evidence>
<proteinExistence type="predicted"/>
<dbReference type="RefSeq" id="WP_109794429.1">
    <property type="nucleotide sequence ID" value="NZ_PHIG01000004.1"/>
</dbReference>
<accession>A0A2M9G7B9</accession>